<sequence length="368" mass="37745">MAAPSPWDQAAWPWFPVARRRSGDHRCPSSSPPAPVANPAADLTDPLPPARRWPVLATGSSGTFCLSASSPPARAATSPRHQPPAAHPAGARRLSSASPMCSMAAGGSVRRHASVNPGAPGVRIQPSSGALIQRPPCGGAELRQPLSVAAGFRHPSSPSGATQAPHPAPSPATIATWWATVPTIRCRQRSASTQHSRPRLPAPIHSSLPSVSRIRAQGGEGSDARGRGRGRRSGRVPPSPSAGTSWTQSAARNAINIDDNGDAGHAEDDDTDNNDDESDDDTDNESSVRPSASSTADNVDFSGVGGSAAAAQAADPLQTGGGQPSAAGPGGSAAMGPGFSCFALLLDHPFSTFPKPLEWLQNQFSQSI</sequence>
<dbReference type="EMBL" id="CM029050">
    <property type="protein sequence ID" value="KAG2567467.1"/>
    <property type="molecule type" value="Genomic_DNA"/>
</dbReference>
<feature type="region of interest" description="Disordered" evidence="1">
    <location>
        <begin position="20"/>
        <end position="172"/>
    </location>
</feature>
<protein>
    <submittedName>
        <fullName evidence="2">Uncharacterized protein</fullName>
    </submittedName>
</protein>
<feature type="compositionally biased region" description="Low complexity" evidence="1">
    <location>
        <begin position="67"/>
        <end position="80"/>
    </location>
</feature>
<reference evidence="2" key="1">
    <citation type="submission" date="2020-05" db="EMBL/GenBank/DDBJ databases">
        <title>WGS assembly of Panicum virgatum.</title>
        <authorList>
            <person name="Lovell J.T."/>
            <person name="Jenkins J."/>
            <person name="Shu S."/>
            <person name="Juenger T.E."/>
            <person name="Schmutz J."/>
        </authorList>
    </citation>
    <scope>NUCLEOTIDE SEQUENCE</scope>
    <source>
        <strain evidence="2">AP13</strain>
    </source>
</reference>
<feature type="compositionally biased region" description="Gly residues" evidence="1">
    <location>
        <begin position="319"/>
        <end position="333"/>
    </location>
</feature>
<organism evidence="2 3">
    <name type="scientific">Panicum virgatum</name>
    <name type="common">Blackwell switchgrass</name>
    <dbReference type="NCBI Taxonomy" id="38727"/>
    <lineage>
        <taxon>Eukaryota</taxon>
        <taxon>Viridiplantae</taxon>
        <taxon>Streptophyta</taxon>
        <taxon>Embryophyta</taxon>
        <taxon>Tracheophyta</taxon>
        <taxon>Spermatophyta</taxon>
        <taxon>Magnoliopsida</taxon>
        <taxon>Liliopsida</taxon>
        <taxon>Poales</taxon>
        <taxon>Poaceae</taxon>
        <taxon>PACMAD clade</taxon>
        <taxon>Panicoideae</taxon>
        <taxon>Panicodae</taxon>
        <taxon>Paniceae</taxon>
        <taxon>Panicinae</taxon>
        <taxon>Panicum</taxon>
        <taxon>Panicum sect. Hiantes</taxon>
    </lineage>
</organism>
<feature type="compositionally biased region" description="Acidic residues" evidence="1">
    <location>
        <begin position="267"/>
        <end position="284"/>
    </location>
</feature>
<keyword evidence="3" id="KW-1185">Reference proteome</keyword>
<feature type="region of interest" description="Disordered" evidence="1">
    <location>
        <begin position="188"/>
        <end position="334"/>
    </location>
</feature>
<evidence type="ECO:0000256" key="1">
    <source>
        <dbReference type="SAM" id="MobiDB-lite"/>
    </source>
</evidence>
<accession>A0A8T0PY18</accession>
<feature type="compositionally biased region" description="Polar residues" evidence="1">
    <location>
        <begin position="288"/>
        <end position="297"/>
    </location>
</feature>
<dbReference type="AlphaFoldDB" id="A0A8T0PY18"/>
<dbReference type="Proteomes" id="UP000823388">
    <property type="component" value="Chromosome 7N"/>
</dbReference>
<proteinExistence type="predicted"/>
<evidence type="ECO:0000313" key="3">
    <source>
        <dbReference type="Proteomes" id="UP000823388"/>
    </source>
</evidence>
<gene>
    <name evidence="2" type="ORF">PVAP13_7NG357524</name>
</gene>
<name>A0A8T0PY18_PANVG</name>
<evidence type="ECO:0000313" key="2">
    <source>
        <dbReference type="EMBL" id="KAG2567467.1"/>
    </source>
</evidence>
<comment type="caution">
    <text evidence="2">The sequence shown here is derived from an EMBL/GenBank/DDBJ whole genome shotgun (WGS) entry which is preliminary data.</text>
</comment>